<dbReference type="SUPFAM" id="SSF48452">
    <property type="entry name" value="TPR-like"/>
    <property type="match status" value="5"/>
</dbReference>
<dbReference type="InterPro" id="IPR014266">
    <property type="entry name" value="PEP-CTERM_TPR_PrsT"/>
</dbReference>
<gene>
    <name evidence="2" type="ORF">SAMN05421508_101421</name>
</gene>
<dbReference type="PROSITE" id="PS50005">
    <property type="entry name" value="TPR"/>
    <property type="match status" value="5"/>
</dbReference>
<keyword evidence="3" id="KW-1185">Reference proteome</keyword>
<dbReference type="AlphaFoldDB" id="A0A286G3H3"/>
<name>A0A286G3H3_9PROT</name>
<dbReference type="Pfam" id="PF13174">
    <property type="entry name" value="TPR_6"/>
    <property type="match status" value="1"/>
</dbReference>
<dbReference type="Gene3D" id="1.25.40.10">
    <property type="entry name" value="Tetratricopeptide repeat domain"/>
    <property type="match status" value="5"/>
</dbReference>
<feature type="repeat" description="TPR" evidence="1">
    <location>
        <begin position="361"/>
        <end position="394"/>
    </location>
</feature>
<organism evidence="2 3">
    <name type="scientific">Caenispirillum bisanense</name>
    <dbReference type="NCBI Taxonomy" id="414052"/>
    <lineage>
        <taxon>Bacteria</taxon>
        <taxon>Pseudomonadati</taxon>
        <taxon>Pseudomonadota</taxon>
        <taxon>Alphaproteobacteria</taxon>
        <taxon>Rhodospirillales</taxon>
        <taxon>Novispirillaceae</taxon>
        <taxon>Caenispirillum</taxon>
    </lineage>
</organism>
<dbReference type="Pfam" id="PF14559">
    <property type="entry name" value="TPR_19"/>
    <property type="match status" value="1"/>
</dbReference>
<keyword evidence="2" id="KW-0449">Lipoprotein</keyword>
<dbReference type="SMART" id="SM00028">
    <property type="entry name" value="TPR"/>
    <property type="match status" value="11"/>
</dbReference>
<dbReference type="Pfam" id="PF13432">
    <property type="entry name" value="TPR_16"/>
    <property type="match status" value="4"/>
</dbReference>
<evidence type="ECO:0000313" key="3">
    <source>
        <dbReference type="Proteomes" id="UP000219621"/>
    </source>
</evidence>
<feature type="repeat" description="TPR" evidence="1">
    <location>
        <begin position="89"/>
        <end position="122"/>
    </location>
</feature>
<feature type="repeat" description="TPR" evidence="1">
    <location>
        <begin position="429"/>
        <end position="462"/>
    </location>
</feature>
<proteinExistence type="predicted"/>
<sequence length="881" mass="95307">MSESIIQLKNALQEQPSNAEANALLGGLYMDLGDTARAEVQLTRARDLGAPADDWLKPLLLSWLSLGRTQEVLATVADLPESMPARLRADALALAGRAHLARGDADRARTTFEEAAALAPDSALAHVGIGRMALRDGDLAAAVAAAQAALKADPEESDAVYLAGDVALREKRMDDALALYRGLRDRYPLNPFVRIPLAQALVQADELDAADTEISFVLERVQGLPMAHYLKGLVSYRKGDLAGADTQLTEGLAMQPGNAELQMLAGLTKYGLGQDEQAVRLLESFANRPETPTEVRLALGSSLLRLGRAEDSYGVLSQVSEAVADNAPAVALLGQAAQQAGDLEEASVLLERALALAPDDSRVIGQLAVVFGELGRQQDAMDLLARAVEKNPDDSRTRSLYFAMLLRADKATEALAVAQAVQQARPDDAAGYTMEGLAQVALRDQDAAEAAFREALKRNPGASDAAGNLASLLIMKGRDDEARDLMVDAHAQSPGDYDILMRLARMATDRGAMDDARTWLDLAVKADPTAVEPRVRSAALMLEERRYEPALALMLPLMNQHPRDPRVLRAVAIARSGTGDVPNAVAALQTLVEVEPNEANYRLLQSAAQRAGDRVLMQRSLERLVQLAPADPLPKVALAELYMQDRRPFDAEPLVAAAAELAPNDPKVIEQQARLRLESDRAGGTEFLRSRLTGMETPPRNLVILLAHAEFDGDREAGITRVAQWLEANPDDQDARFLLSNWQIGQENWAGAADNLRRVTEAQPANWIARNNYAWVLLRKGDAETALEQAEVARTHGGDRPEILDTEGQIRLALGQPAEAELLFRRAAGQSAKPGFRLNLAEALVVQNKSKEAREVLNDLIATDDFAGKNQARDLLARLGD</sequence>
<dbReference type="InterPro" id="IPR011990">
    <property type="entry name" value="TPR-like_helical_dom_sf"/>
</dbReference>
<dbReference type="InterPro" id="IPR019734">
    <property type="entry name" value="TPR_rpt"/>
</dbReference>
<dbReference type="EMBL" id="OCNJ01000001">
    <property type="protein sequence ID" value="SOD90043.1"/>
    <property type="molecule type" value="Genomic_DNA"/>
</dbReference>
<feature type="repeat" description="TPR" evidence="1">
    <location>
        <begin position="327"/>
        <end position="360"/>
    </location>
</feature>
<dbReference type="PANTHER" id="PTHR12558">
    <property type="entry name" value="CELL DIVISION CYCLE 16,23,27"/>
    <property type="match status" value="1"/>
</dbReference>
<accession>A0A286G3H3</accession>
<feature type="repeat" description="TPR" evidence="1">
    <location>
        <begin position="123"/>
        <end position="156"/>
    </location>
</feature>
<evidence type="ECO:0000256" key="1">
    <source>
        <dbReference type="PROSITE-ProRule" id="PRU00339"/>
    </source>
</evidence>
<dbReference type="NCBIfam" id="TIGR02917">
    <property type="entry name" value="PEP_TPR_lipo"/>
    <property type="match status" value="1"/>
</dbReference>
<dbReference type="PANTHER" id="PTHR12558:SF13">
    <property type="entry name" value="CELL DIVISION CYCLE PROTEIN 27 HOMOLOG"/>
    <property type="match status" value="1"/>
</dbReference>
<evidence type="ECO:0000313" key="2">
    <source>
        <dbReference type="EMBL" id="SOD90043.1"/>
    </source>
</evidence>
<keyword evidence="1" id="KW-0802">TPR repeat</keyword>
<protein>
    <submittedName>
        <fullName evidence="2">Putative PEP-CTERM system TPR-repeat lipoprotein</fullName>
    </submittedName>
</protein>
<dbReference type="Proteomes" id="UP000219621">
    <property type="component" value="Unassembled WGS sequence"/>
</dbReference>
<reference evidence="2 3" key="1">
    <citation type="submission" date="2017-09" db="EMBL/GenBank/DDBJ databases">
        <authorList>
            <person name="Ehlers B."/>
            <person name="Leendertz F.H."/>
        </authorList>
    </citation>
    <scope>NUCLEOTIDE SEQUENCE [LARGE SCALE GENOMIC DNA]</scope>
    <source>
        <strain evidence="2 3">USBA 140</strain>
    </source>
</reference>